<organism evidence="1 2">
    <name type="scientific">Encephalitozoon romaleae (strain SJ-2008)</name>
    <name type="common">Microsporidian parasite</name>
    <dbReference type="NCBI Taxonomy" id="1178016"/>
    <lineage>
        <taxon>Eukaryota</taxon>
        <taxon>Fungi</taxon>
        <taxon>Fungi incertae sedis</taxon>
        <taxon>Microsporidia</taxon>
        <taxon>Unikaryonidae</taxon>
        <taxon>Encephalitozoon</taxon>
    </lineage>
</organism>
<gene>
    <name evidence="1" type="ordered locus">EROM_091690</name>
</gene>
<keyword evidence="2" id="KW-1185">Reference proteome</keyword>
<dbReference type="HOGENOM" id="CLU_2527450_0_0_1"/>
<evidence type="ECO:0000313" key="1">
    <source>
        <dbReference type="EMBL" id="AFN83785.1"/>
    </source>
</evidence>
<dbReference type="EMBL" id="CP003528">
    <property type="protein sequence ID" value="AFN83785.1"/>
    <property type="molecule type" value="Genomic_DNA"/>
</dbReference>
<reference evidence="1" key="1">
    <citation type="journal article" date="2012" name="Proc. Natl. Acad. Sci. U.S.A.">
        <title>Gain and loss of multiple functionally related, horizontally transferred genes in the reduced genomes of two microsporidian parasites.</title>
        <authorList>
            <person name="Pombert J.-F."/>
            <person name="Selman M."/>
            <person name="Burki F."/>
            <person name="Bardell F.T."/>
            <person name="Farinelli L."/>
            <person name="Solter L.F."/>
            <person name="Whitman D.W."/>
            <person name="Weiss L.M."/>
            <person name="Corradi N."/>
            <person name="Keeling P.J."/>
        </authorList>
    </citation>
    <scope>NUCLEOTIDE SEQUENCE [LARGE SCALE GENOMIC DNA]</scope>
    <source>
        <strain evidence="1">SJ-2008</strain>
    </source>
</reference>
<dbReference type="Proteomes" id="UP000010094">
    <property type="component" value="Chromosome IXc"/>
</dbReference>
<dbReference type="KEGG" id="ero:EROM_091690"/>
<dbReference type="InterPro" id="IPR056326">
    <property type="entry name" value="ISD11"/>
</dbReference>
<sequence length="84" mass="9972">MLPESVNNLYKNLESVILQFKSPAFGSYFLKKAKDEYNDIYTRSCGKKDERAIERYLKDQEELLDILRRQTTIYNMFYDDSSGI</sequence>
<dbReference type="GeneID" id="20564393"/>
<dbReference type="VEuPathDB" id="MicrosporidiaDB:EROM_091690"/>
<proteinExistence type="predicted"/>
<dbReference type="Pfam" id="PF23511">
    <property type="entry name" value="Microp_apicomplexa_7"/>
    <property type="match status" value="1"/>
</dbReference>
<protein>
    <submittedName>
        <fullName evidence="1">Uncharacterized protein</fullName>
    </submittedName>
</protein>
<dbReference type="OrthoDB" id="275715at2759"/>
<accession>I7AGA1</accession>
<dbReference type="RefSeq" id="XP_009265282.1">
    <property type="nucleotide sequence ID" value="XM_009267007.1"/>
</dbReference>
<name>I7AGA1_ENCRO</name>
<dbReference type="AlphaFoldDB" id="I7AGA1"/>
<evidence type="ECO:0000313" key="2">
    <source>
        <dbReference type="Proteomes" id="UP000010094"/>
    </source>
</evidence>